<evidence type="ECO:0008006" key="5">
    <source>
        <dbReference type="Google" id="ProtNLM"/>
    </source>
</evidence>
<evidence type="ECO:0000256" key="1">
    <source>
        <dbReference type="SAM" id="MobiDB-lite"/>
    </source>
</evidence>
<keyword evidence="2" id="KW-0732">Signal</keyword>
<dbReference type="PROSITE" id="PS51257">
    <property type="entry name" value="PROKAR_LIPOPROTEIN"/>
    <property type="match status" value="1"/>
</dbReference>
<organism evidence="3 4">
    <name type="scientific">Anoxybacillus flavithermus NBRC 109594</name>
    <dbReference type="NCBI Taxonomy" id="1315967"/>
    <lineage>
        <taxon>Bacteria</taxon>
        <taxon>Bacillati</taxon>
        <taxon>Bacillota</taxon>
        <taxon>Bacilli</taxon>
        <taxon>Bacillales</taxon>
        <taxon>Anoxybacillaceae</taxon>
        <taxon>Anoxybacillus</taxon>
    </lineage>
</organism>
<accession>R4FBR2</accession>
<reference evidence="4" key="1">
    <citation type="journal article" date="2013" name="Genome">
        <title>Draft Genome Sequence of a Thermophilic Member of the Bacillaceae, Anoxybacillus flavithermus Strain Kn10, Isolated from the Kan-nawa Hot Spring in Japan.</title>
        <authorList>
            <person name="Matsutani M."/>
            <person name="Shirakihara Y."/>
            <person name="Imada K."/>
            <person name="Yakushi T."/>
            <person name="Matsushita K."/>
        </authorList>
    </citation>
    <scope>NUCLEOTIDE SEQUENCE [LARGE SCALE GENOMIC DNA]</scope>
    <source>
        <strain evidence="4">NBRC 109594</strain>
    </source>
</reference>
<dbReference type="AlphaFoldDB" id="R4FBR2"/>
<protein>
    <recommendedName>
        <fullName evidence="5">Extracellular membrane-anchored protein</fullName>
    </recommendedName>
</protein>
<dbReference type="GO" id="GO:0005975">
    <property type="term" value="P:carbohydrate metabolic process"/>
    <property type="evidence" value="ECO:0007669"/>
    <property type="project" value="InterPro"/>
</dbReference>
<comment type="caution">
    <text evidence="3">The sequence shown here is derived from an EMBL/GenBank/DDBJ whole genome shotgun (WGS) entry which is preliminary data.</text>
</comment>
<dbReference type="EMBL" id="BARH01000010">
    <property type="protein sequence ID" value="GAC90911.1"/>
    <property type="molecule type" value="Genomic_DNA"/>
</dbReference>
<evidence type="ECO:0000313" key="3">
    <source>
        <dbReference type="EMBL" id="GAC90911.1"/>
    </source>
</evidence>
<dbReference type="Proteomes" id="UP000013057">
    <property type="component" value="Unassembled WGS sequence"/>
</dbReference>
<evidence type="ECO:0000256" key="2">
    <source>
        <dbReference type="SAM" id="SignalP"/>
    </source>
</evidence>
<dbReference type="RefSeq" id="WP_006320654.1">
    <property type="nucleotide sequence ID" value="NZ_BARH01000010.1"/>
</dbReference>
<name>R4FBR2_9BACL</name>
<dbReference type="InterPro" id="IPR008928">
    <property type="entry name" value="6-hairpin_glycosidase_sf"/>
</dbReference>
<gene>
    <name evidence="3" type="ORF">KN10_1347</name>
</gene>
<proteinExistence type="predicted"/>
<feature type="region of interest" description="Disordered" evidence="1">
    <location>
        <begin position="652"/>
        <end position="671"/>
    </location>
</feature>
<feature type="signal peptide" evidence="2">
    <location>
        <begin position="1"/>
        <end position="21"/>
    </location>
</feature>
<sequence length="691" mass="78109">MGKWMKVGLAISLSSSLVVSGCAEPTTKTTNKKKKEETKTAIQVPVTDYTFRTAGNMFAYSEFELSGEPLAEGLGLDLDLLDVRKINEPTEFDYIAGVESYEYSEEAMYEVTEKSGLGLHLIHGPMAKKLAKQSGKEDHEVLAERFYLLADQVGYPREEIFRNMFPTFIEYESGDPHYIQQVDTDIYAENDDGTYVPVYQIDFQTLRWAREKMNKMLVPAAYGATFLKQALWAGDFLSAFHTIDKDEEIEAKTANDDQHSNIALGVSSADGMQGMILTEQIWNKLLFIRDHLFYDAKNDKLTSLNKETYDPEKGFVYLPHQVEVVENGDNQAPDAQQLILKDKRSFLQDQWLMLWPAAEFFGMTDQRKANKNQNPAFLAVFDGKPYPKAPNENIDENENNDIRSDDPYSVNRDILFTIFKNVDAMHFNDELGIFVEEHSGTEQGKHMNVFDAGYTMEALRIFQRAIDGLPVGYANGEEAEGLHTAEGKRALELIRKQADFIIEKLITEDGLVANGFTIGEGVDKSEPTLLSQLGAIRGLTAAFLATKEEKYREAARNIYVAMDRYFWDQKLHVYQTAKGEMKYDPFVAGALSSIFRLAINQLNNIDQDEQQPKELDRETIISRYVDFYNLIIDGPSIKEGMQASEFWDTGDVYKKDDQSGNTDGDNVPQIQAGDGSYGIAPILVNVEVKEK</sequence>
<dbReference type="SUPFAM" id="SSF48208">
    <property type="entry name" value="Six-hairpin glycosidases"/>
    <property type="match status" value="1"/>
</dbReference>
<evidence type="ECO:0000313" key="4">
    <source>
        <dbReference type="Proteomes" id="UP000013057"/>
    </source>
</evidence>
<feature type="chain" id="PRO_5038462101" description="Extracellular membrane-anchored protein" evidence="2">
    <location>
        <begin position="22"/>
        <end position="691"/>
    </location>
</feature>